<dbReference type="GO" id="GO:0003887">
    <property type="term" value="F:DNA-directed DNA polymerase activity"/>
    <property type="evidence" value="ECO:0007669"/>
    <property type="project" value="UniProtKB-KW"/>
</dbReference>
<proteinExistence type="inferred from homology"/>
<keyword evidence="3" id="KW-0808">Transferase</keyword>
<accession>A0A829GFH5</accession>
<organism evidence="3 4">
    <name type="scientific">Lacticaseibacillus paracasei subsp. paracasei Lpp123</name>
    <dbReference type="NCBI Taxonomy" id="1256201"/>
    <lineage>
        <taxon>Bacteria</taxon>
        <taxon>Bacillati</taxon>
        <taxon>Bacillota</taxon>
        <taxon>Bacilli</taxon>
        <taxon>Lactobacillales</taxon>
        <taxon>Lactobacillaceae</taxon>
        <taxon>Lacticaseibacillus</taxon>
    </lineage>
</organism>
<evidence type="ECO:0000259" key="2">
    <source>
        <dbReference type="SMART" id="SM00491"/>
    </source>
</evidence>
<dbReference type="InterPro" id="IPR045028">
    <property type="entry name" value="DinG/Rad3-like"/>
</dbReference>
<gene>
    <name evidence="3" type="ORF">Lpp123_16260</name>
</gene>
<dbReference type="GO" id="GO:0005524">
    <property type="term" value="F:ATP binding"/>
    <property type="evidence" value="ECO:0007669"/>
    <property type="project" value="InterPro"/>
</dbReference>
<dbReference type="Pfam" id="PF13307">
    <property type="entry name" value="Helicase_C_2"/>
    <property type="match status" value="1"/>
</dbReference>
<reference evidence="3 4" key="1">
    <citation type="journal article" date="2013" name="PLoS ONE">
        <title>Lactobacillus paracasei comparative genomics: towards species pan-genome definition and exploitation of diversity.</title>
        <authorList>
            <person name="Smokvina T."/>
            <person name="Wels M."/>
            <person name="Polka J."/>
            <person name="Chervaux C."/>
            <person name="Brisse S."/>
            <person name="Boekhorst J."/>
            <person name="van Hylckama Vlieg J.E."/>
            <person name="Siezen R.J."/>
        </authorList>
    </citation>
    <scope>NUCLEOTIDE SEQUENCE [LARGE SCALE GENOMIC DNA]</scope>
    <source>
        <strain evidence="3 4">Lpp123</strain>
    </source>
</reference>
<dbReference type="SMART" id="SM00491">
    <property type="entry name" value="HELICc2"/>
    <property type="match status" value="1"/>
</dbReference>
<dbReference type="EMBL" id="ANJW01000951">
    <property type="protein sequence ID" value="EPC48849.1"/>
    <property type="molecule type" value="Genomic_DNA"/>
</dbReference>
<evidence type="ECO:0000313" key="4">
    <source>
        <dbReference type="Proteomes" id="UP000014316"/>
    </source>
</evidence>
<dbReference type="AlphaFoldDB" id="A0A829GFH5"/>
<dbReference type="InterPro" id="IPR027417">
    <property type="entry name" value="P-loop_NTPase"/>
</dbReference>
<dbReference type="GO" id="GO:0016818">
    <property type="term" value="F:hydrolase activity, acting on acid anhydrides, in phosphorus-containing anhydrides"/>
    <property type="evidence" value="ECO:0007669"/>
    <property type="project" value="InterPro"/>
</dbReference>
<evidence type="ECO:0000256" key="1">
    <source>
        <dbReference type="ARBA" id="ARBA00038058"/>
    </source>
</evidence>
<dbReference type="SUPFAM" id="SSF52540">
    <property type="entry name" value="P-loop containing nucleoside triphosphate hydrolases"/>
    <property type="match status" value="1"/>
</dbReference>
<dbReference type="InterPro" id="IPR006555">
    <property type="entry name" value="ATP-dep_Helicase_C"/>
</dbReference>
<comment type="caution">
    <text evidence="3">The sequence shown here is derived from an EMBL/GenBank/DDBJ whole genome shotgun (WGS) entry which is preliminary data.</text>
</comment>
<dbReference type="Gene3D" id="3.40.50.300">
    <property type="entry name" value="P-loop containing nucleotide triphosphate hydrolases"/>
    <property type="match status" value="1"/>
</dbReference>
<sequence>PFHYRDQAKVLVATDAPAAGAVSAEAYADYLAAAIELLADNRHQTIVLFSSLATIAAVYQRLAHRPIADHKELLAQGVTGSAEKIAKRFAVGDQSLLLGAASFFEGIDYPDRLLEMVILTRLPFDAPEAAITKARYERLQVAGRDPFTEDALPRATLRLRQSFGRLIRTETDRGIFIVLDPRFITTRYGRKMQKSLPNIKPMTLPLTDMPGYIKMWLDRA</sequence>
<feature type="domain" description="ATP-dependent helicase C-terminal" evidence="2">
    <location>
        <begin position="52"/>
        <end position="185"/>
    </location>
</feature>
<feature type="non-terminal residue" evidence="3">
    <location>
        <position position="1"/>
    </location>
</feature>
<protein>
    <submittedName>
        <fullName evidence="3">DNA-directed DNA polymerase III epsilon subunit</fullName>
    </submittedName>
</protein>
<keyword evidence="3" id="KW-0239">DNA-directed DNA polymerase</keyword>
<evidence type="ECO:0000313" key="3">
    <source>
        <dbReference type="EMBL" id="EPC48849.1"/>
    </source>
</evidence>
<dbReference type="GO" id="GO:0003676">
    <property type="term" value="F:nucleic acid binding"/>
    <property type="evidence" value="ECO:0007669"/>
    <property type="project" value="InterPro"/>
</dbReference>
<dbReference type="PANTHER" id="PTHR11472">
    <property type="entry name" value="DNA REPAIR DEAD HELICASE RAD3/XP-D SUBFAMILY MEMBER"/>
    <property type="match status" value="1"/>
</dbReference>
<dbReference type="PANTHER" id="PTHR11472:SF34">
    <property type="entry name" value="REGULATOR OF TELOMERE ELONGATION HELICASE 1"/>
    <property type="match status" value="1"/>
</dbReference>
<keyword evidence="3" id="KW-0548">Nucleotidyltransferase</keyword>
<comment type="similarity">
    <text evidence="1">Belongs to the helicase family. DinG subfamily.</text>
</comment>
<dbReference type="GO" id="GO:0003678">
    <property type="term" value="F:DNA helicase activity"/>
    <property type="evidence" value="ECO:0007669"/>
    <property type="project" value="TreeGrafter"/>
</dbReference>
<name>A0A829GFH5_LACPA</name>
<dbReference type="Proteomes" id="UP000014316">
    <property type="component" value="Unassembled WGS sequence"/>
</dbReference>